<dbReference type="PANTHER" id="PTHR36507">
    <property type="entry name" value="BLL1555 PROTEIN"/>
    <property type="match status" value="1"/>
</dbReference>
<dbReference type="EMBL" id="MGHL01000006">
    <property type="protein sequence ID" value="OGM70250.1"/>
    <property type="molecule type" value="Genomic_DNA"/>
</dbReference>
<dbReference type="Pfam" id="PF13473">
    <property type="entry name" value="Cupredoxin_1"/>
    <property type="match status" value="1"/>
</dbReference>
<dbReference type="AlphaFoldDB" id="A0A1F8C290"/>
<dbReference type="Proteomes" id="UP000178429">
    <property type="component" value="Unassembled WGS sequence"/>
</dbReference>
<dbReference type="SUPFAM" id="SSF49503">
    <property type="entry name" value="Cupredoxins"/>
    <property type="match status" value="1"/>
</dbReference>
<dbReference type="InterPro" id="IPR008972">
    <property type="entry name" value="Cupredoxin"/>
</dbReference>
<dbReference type="PANTHER" id="PTHR36507:SF1">
    <property type="entry name" value="BLL1555 PROTEIN"/>
    <property type="match status" value="1"/>
</dbReference>
<name>A0A1F8C290_9BACT</name>
<sequence length="137" mass="14274">MKTAVIVVVLIAVLAGGGFFAYRSMTSRTPSQPAVTETATVTTQTPQASPTITYDSSGFSPATITVGVGEAVTFVNQSSRAMWIASNPHPIHTGLAGFDAKKGIGNGESFSFSFTKAGEFGYHNHLNLSDTGTVVVE</sequence>
<reference evidence="2 3" key="1">
    <citation type="journal article" date="2016" name="Nat. Commun.">
        <title>Thousands of microbial genomes shed light on interconnected biogeochemical processes in an aquifer system.</title>
        <authorList>
            <person name="Anantharaman K."/>
            <person name="Brown C.T."/>
            <person name="Hug L.A."/>
            <person name="Sharon I."/>
            <person name="Castelle C.J."/>
            <person name="Probst A.J."/>
            <person name="Thomas B.C."/>
            <person name="Singh A."/>
            <person name="Wilkins M.J."/>
            <person name="Karaoz U."/>
            <person name="Brodie E.L."/>
            <person name="Williams K.H."/>
            <person name="Hubbard S.S."/>
            <person name="Banfield J.F."/>
        </authorList>
    </citation>
    <scope>NUCLEOTIDE SEQUENCE [LARGE SCALE GENOMIC DNA]</scope>
</reference>
<organism evidence="2 3">
    <name type="scientific">Candidatus Woesebacteria bacterium RIFCSPLOWO2_01_FULL_44_14</name>
    <dbReference type="NCBI Taxonomy" id="1802525"/>
    <lineage>
        <taxon>Bacteria</taxon>
        <taxon>Candidatus Woeseibacteriota</taxon>
    </lineage>
</organism>
<accession>A0A1F8C290</accession>
<feature type="domain" description="EfeO-type cupredoxin-like" evidence="1">
    <location>
        <begin position="44"/>
        <end position="136"/>
    </location>
</feature>
<dbReference type="InterPro" id="IPR028096">
    <property type="entry name" value="EfeO_Cupredoxin"/>
</dbReference>
<protein>
    <recommendedName>
        <fullName evidence="1">EfeO-type cupredoxin-like domain-containing protein</fullName>
    </recommendedName>
</protein>
<proteinExistence type="predicted"/>
<evidence type="ECO:0000313" key="3">
    <source>
        <dbReference type="Proteomes" id="UP000178429"/>
    </source>
</evidence>
<comment type="caution">
    <text evidence="2">The sequence shown here is derived from an EMBL/GenBank/DDBJ whole genome shotgun (WGS) entry which is preliminary data.</text>
</comment>
<dbReference type="Gene3D" id="2.60.40.420">
    <property type="entry name" value="Cupredoxins - blue copper proteins"/>
    <property type="match status" value="1"/>
</dbReference>
<dbReference type="STRING" id="1802525.A2975_04225"/>
<evidence type="ECO:0000259" key="1">
    <source>
        <dbReference type="Pfam" id="PF13473"/>
    </source>
</evidence>
<evidence type="ECO:0000313" key="2">
    <source>
        <dbReference type="EMBL" id="OGM70250.1"/>
    </source>
</evidence>
<gene>
    <name evidence="2" type="ORF">A2975_04225</name>
</gene>
<dbReference type="InterPro" id="IPR052721">
    <property type="entry name" value="ET_Amicyanin"/>
</dbReference>